<feature type="domain" description="ER membrane protein complex subunit 7 beta-sandwich" evidence="9">
    <location>
        <begin position="31"/>
        <end position="138"/>
    </location>
</feature>
<evidence type="ECO:0000256" key="2">
    <source>
        <dbReference type="ARBA" id="ARBA00022692"/>
    </source>
</evidence>
<dbReference type="PANTHER" id="PTHR13605">
    <property type="entry name" value="ER MEMBRANE PROTEIN COMPLEX SUBUNIT 7"/>
    <property type="match status" value="1"/>
</dbReference>
<dbReference type="InterPro" id="IPR019008">
    <property type="entry name" value="Beta_sandwich_EMC7"/>
</dbReference>
<keyword evidence="11" id="KW-1185">Reference proteome</keyword>
<evidence type="ECO:0000256" key="6">
    <source>
        <dbReference type="SAM" id="MobiDB-lite"/>
    </source>
</evidence>
<keyword evidence="2 7" id="KW-0812">Transmembrane</keyword>
<feature type="region of interest" description="Disordered" evidence="6">
    <location>
        <begin position="81"/>
        <end position="104"/>
    </location>
</feature>
<reference evidence="10 11" key="1">
    <citation type="journal article" date="2016" name="Mol. Biol. Evol.">
        <title>Comparative Genomics of Early-Diverging Mushroom-Forming Fungi Provides Insights into the Origins of Lignocellulose Decay Capabilities.</title>
        <authorList>
            <person name="Nagy L.G."/>
            <person name="Riley R."/>
            <person name="Tritt A."/>
            <person name="Adam C."/>
            <person name="Daum C."/>
            <person name="Floudas D."/>
            <person name="Sun H."/>
            <person name="Yadav J.S."/>
            <person name="Pangilinan J."/>
            <person name="Larsson K.H."/>
            <person name="Matsuura K."/>
            <person name="Barry K."/>
            <person name="Labutti K."/>
            <person name="Kuo R."/>
            <person name="Ohm R.A."/>
            <person name="Bhattacharya S.S."/>
            <person name="Shirouzu T."/>
            <person name="Yoshinaga Y."/>
            <person name="Martin F.M."/>
            <person name="Grigoriev I.V."/>
            <person name="Hibbett D.S."/>
        </authorList>
    </citation>
    <scope>NUCLEOTIDE SEQUENCE [LARGE SCALE GENOMIC DNA]</scope>
    <source>
        <strain evidence="10 11">HHB12733</strain>
    </source>
</reference>
<evidence type="ECO:0000256" key="5">
    <source>
        <dbReference type="ARBA" id="ARBA00023136"/>
    </source>
</evidence>
<dbReference type="FunCoup" id="A0A165HSD0">
    <property type="interactions" value="73"/>
</dbReference>
<evidence type="ECO:0000313" key="11">
    <source>
        <dbReference type="Proteomes" id="UP000076842"/>
    </source>
</evidence>
<feature type="compositionally biased region" description="Low complexity" evidence="6">
    <location>
        <begin position="88"/>
        <end position="104"/>
    </location>
</feature>
<name>A0A165HSD0_9BASI</name>
<keyword evidence="4 7" id="KW-1133">Transmembrane helix</keyword>
<accession>A0A165HSD0</accession>
<comment type="subcellular location">
    <subcellularLocation>
        <location evidence="1">Membrane</location>
        <topology evidence="1">Single-pass membrane protein</topology>
    </subcellularLocation>
</comment>
<organism evidence="10 11">
    <name type="scientific">Calocera cornea HHB12733</name>
    <dbReference type="NCBI Taxonomy" id="1353952"/>
    <lineage>
        <taxon>Eukaryota</taxon>
        <taxon>Fungi</taxon>
        <taxon>Dikarya</taxon>
        <taxon>Basidiomycota</taxon>
        <taxon>Agaricomycotina</taxon>
        <taxon>Dacrymycetes</taxon>
        <taxon>Dacrymycetales</taxon>
        <taxon>Dacrymycetaceae</taxon>
        <taxon>Calocera</taxon>
    </lineage>
</organism>
<feature type="chain" id="PRO_5007858828" description="ER membrane protein complex subunit 7 beta-sandwich domain-containing protein" evidence="8">
    <location>
        <begin position="19"/>
        <end position="179"/>
    </location>
</feature>
<protein>
    <recommendedName>
        <fullName evidence="9">ER membrane protein complex subunit 7 beta-sandwich domain-containing protein</fullName>
    </recommendedName>
</protein>
<sequence>MRISSAAFLAASIGLAAAANVKGRIRANDILTVLDGGRYSARVTKSGEFELQGIPEGEWVLDVLSPQYDFEQFLVRVPSDPASPPTLHPHTPFSPLSSSTHTLPTLSLSPRASRAWTQREDGFTTQIKGMLGNPMMLLMLATVGGVVLLPMVLKNIDPDAADEAAKRRNMIARGDVGGG</sequence>
<keyword evidence="3 8" id="KW-0732">Signal</keyword>
<keyword evidence="5 7" id="KW-0472">Membrane</keyword>
<dbReference type="GO" id="GO:0072546">
    <property type="term" value="C:EMC complex"/>
    <property type="evidence" value="ECO:0007669"/>
    <property type="project" value="TreeGrafter"/>
</dbReference>
<evidence type="ECO:0000256" key="4">
    <source>
        <dbReference type="ARBA" id="ARBA00022989"/>
    </source>
</evidence>
<dbReference type="Proteomes" id="UP000076842">
    <property type="component" value="Unassembled WGS sequence"/>
</dbReference>
<dbReference type="AlphaFoldDB" id="A0A165HSD0"/>
<dbReference type="InParanoid" id="A0A165HSD0"/>
<dbReference type="OrthoDB" id="27095at2759"/>
<feature type="transmembrane region" description="Helical" evidence="7">
    <location>
        <begin position="135"/>
        <end position="153"/>
    </location>
</feature>
<evidence type="ECO:0000256" key="1">
    <source>
        <dbReference type="ARBA" id="ARBA00004167"/>
    </source>
</evidence>
<evidence type="ECO:0000256" key="3">
    <source>
        <dbReference type="ARBA" id="ARBA00022729"/>
    </source>
</evidence>
<evidence type="ECO:0000256" key="7">
    <source>
        <dbReference type="SAM" id="Phobius"/>
    </source>
</evidence>
<dbReference type="STRING" id="1353952.A0A165HSD0"/>
<evidence type="ECO:0000313" key="10">
    <source>
        <dbReference type="EMBL" id="KZT59679.1"/>
    </source>
</evidence>
<dbReference type="Pfam" id="PF09430">
    <property type="entry name" value="EMC7_beta-sandw"/>
    <property type="match status" value="1"/>
</dbReference>
<dbReference type="PANTHER" id="PTHR13605:SF4">
    <property type="entry name" value="ER MEMBRANE PROTEIN COMPLEX SUBUNIT 7"/>
    <property type="match status" value="1"/>
</dbReference>
<gene>
    <name evidence="10" type="ORF">CALCODRAFT_507390</name>
</gene>
<proteinExistence type="predicted"/>
<feature type="signal peptide" evidence="8">
    <location>
        <begin position="1"/>
        <end position="18"/>
    </location>
</feature>
<dbReference type="EMBL" id="KV423938">
    <property type="protein sequence ID" value="KZT59679.1"/>
    <property type="molecule type" value="Genomic_DNA"/>
</dbReference>
<evidence type="ECO:0000259" key="9">
    <source>
        <dbReference type="Pfam" id="PF09430"/>
    </source>
</evidence>
<evidence type="ECO:0000256" key="8">
    <source>
        <dbReference type="SAM" id="SignalP"/>
    </source>
</evidence>
<dbReference type="InterPro" id="IPR039163">
    <property type="entry name" value="EMC7"/>
</dbReference>